<dbReference type="PANTHER" id="PTHR10342">
    <property type="entry name" value="ARYLSULFATASE"/>
    <property type="match status" value="1"/>
</dbReference>
<comment type="cofactor">
    <cofactor evidence="1">
        <name>Ca(2+)</name>
        <dbReference type="ChEBI" id="CHEBI:29108"/>
    </cofactor>
</comment>
<feature type="domain" description="Sulfatase N-terminal" evidence="6">
    <location>
        <begin position="59"/>
        <end position="375"/>
    </location>
</feature>
<evidence type="ECO:0000256" key="5">
    <source>
        <dbReference type="ARBA" id="ARBA00023180"/>
    </source>
</evidence>
<dbReference type="AlphaFoldDB" id="A0A836GDD5"/>
<reference evidence="7" key="1">
    <citation type="submission" date="2020-03" db="EMBL/GenBank/DDBJ databases">
        <title>Relaxed selection underlies rapid genomic changes in the transitions from sociality to social parasitism in ants.</title>
        <authorList>
            <person name="Bi X."/>
        </authorList>
    </citation>
    <scope>NUCLEOTIDE SEQUENCE</scope>
    <source>
        <strain evidence="7">BGI-DK2014a</strain>
        <tissue evidence="7">Whole body</tissue>
    </source>
</reference>
<keyword evidence="8" id="KW-1185">Reference proteome</keyword>
<dbReference type="SUPFAM" id="SSF53649">
    <property type="entry name" value="Alkaline phosphatase-like"/>
    <property type="match status" value="1"/>
</dbReference>
<evidence type="ECO:0000256" key="2">
    <source>
        <dbReference type="ARBA" id="ARBA00008779"/>
    </source>
</evidence>
<dbReference type="EMBL" id="JAANIC010000508">
    <property type="protein sequence ID" value="KAG5347733.1"/>
    <property type="molecule type" value="Genomic_DNA"/>
</dbReference>
<evidence type="ECO:0000256" key="1">
    <source>
        <dbReference type="ARBA" id="ARBA00001913"/>
    </source>
</evidence>
<keyword evidence="5" id="KW-0325">Glycoprotein</keyword>
<dbReference type="CDD" id="cd16029">
    <property type="entry name" value="4-S"/>
    <property type="match status" value="1"/>
</dbReference>
<accession>A0A836GDD5</accession>
<comment type="similarity">
    <text evidence="2">Belongs to the sulfatase family.</text>
</comment>
<gene>
    <name evidence="7" type="primary">Arsb_1</name>
    <name evidence="7" type="ORF">G6Z76_0000694</name>
</gene>
<sequence length="601" mass="67824">MVFFIQIRPNIRSIILIIIVVCDPSYPKYNMINVLELPAALAIANVSTHVVTASKIKELGWNDVSFHGADEIPTPNIDALAYNGVILNRHYVMPVCTPSRVAFLSGRHPLRTGMQGYPLKAAEPRGLHLNDTLLPEYLRKLGYTTHLLGKWHVGYPTRNYVPTRRGFDTFLGYFNGVIQYFNHTIEENEQVGYDLHRIVGDNHTVEYRYDYMTNLITEEAENIISSHNTEKPMYLQLAHLASHASDAEEVMEVYDWEETNATLGYIQDVNRRKFASVVTTLDKSIGRVVDALNKKDMLKNTIILFISDNGAQTEGPLYQNFGSNYPLRGLKFSLYEGGVRGAACIYSPLIENSSRVSTQLFHITDWLPTLYSAAGGNSRDLHQLDGIDQWSTIKTQKASKRKSVVINIEDVDYSAALMGSYKLIQDKSDFQKHYTDYKGNDPSYPKYNVTNVLESLAASAIANVSNHVVTANKIEELRKEATVICENLTTSDCENRTCLFDIYEDPCEVTDISSQYPKIVQSLNVLIDCYKRLGYEDPIILDADPAGYSSNSNNYTWIPWLPDDYVPSNKVHFTINGATRKYNDFISILSGDVCDSAEELD</sequence>
<keyword evidence="4" id="KW-0106">Calcium</keyword>
<dbReference type="Proteomes" id="UP000669903">
    <property type="component" value="Unassembled WGS sequence"/>
</dbReference>
<proteinExistence type="inferred from homology"/>
<dbReference type="PANTHER" id="PTHR10342:SF264">
    <property type="entry name" value="MIP05773P-RELATED"/>
    <property type="match status" value="1"/>
</dbReference>
<organism evidence="7 8">
    <name type="scientific">Acromyrmex charruanus</name>
    <dbReference type="NCBI Taxonomy" id="2715315"/>
    <lineage>
        <taxon>Eukaryota</taxon>
        <taxon>Metazoa</taxon>
        <taxon>Ecdysozoa</taxon>
        <taxon>Arthropoda</taxon>
        <taxon>Hexapoda</taxon>
        <taxon>Insecta</taxon>
        <taxon>Pterygota</taxon>
        <taxon>Neoptera</taxon>
        <taxon>Endopterygota</taxon>
        <taxon>Hymenoptera</taxon>
        <taxon>Apocrita</taxon>
        <taxon>Aculeata</taxon>
        <taxon>Formicoidea</taxon>
        <taxon>Formicidae</taxon>
        <taxon>Myrmicinae</taxon>
        <taxon>Acromyrmex</taxon>
    </lineage>
</organism>
<feature type="non-terminal residue" evidence="7">
    <location>
        <position position="1"/>
    </location>
</feature>
<name>A0A836GDD5_9HYME</name>
<dbReference type="Gene3D" id="3.30.1120.10">
    <property type="match status" value="1"/>
</dbReference>
<evidence type="ECO:0000313" key="7">
    <source>
        <dbReference type="EMBL" id="KAG5347733.1"/>
    </source>
</evidence>
<dbReference type="Gene3D" id="3.40.720.10">
    <property type="entry name" value="Alkaline Phosphatase, subunit A"/>
    <property type="match status" value="1"/>
</dbReference>
<dbReference type="Pfam" id="PF00884">
    <property type="entry name" value="Sulfatase"/>
    <property type="match status" value="1"/>
</dbReference>
<dbReference type="InterPro" id="IPR047115">
    <property type="entry name" value="ARSB"/>
</dbReference>
<feature type="non-terminal residue" evidence="7">
    <location>
        <position position="601"/>
    </location>
</feature>
<dbReference type="InterPro" id="IPR017850">
    <property type="entry name" value="Alkaline_phosphatase_core_sf"/>
</dbReference>
<dbReference type="GO" id="GO:0008484">
    <property type="term" value="F:sulfuric ester hydrolase activity"/>
    <property type="evidence" value="ECO:0007669"/>
    <property type="project" value="InterPro"/>
</dbReference>
<evidence type="ECO:0000313" key="8">
    <source>
        <dbReference type="Proteomes" id="UP000669903"/>
    </source>
</evidence>
<evidence type="ECO:0000256" key="3">
    <source>
        <dbReference type="ARBA" id="ARBA00022723"/>
    </source>
</evidence>
<evidence type="ECO:0000256" key="4">
    <source>
        <dbReference type="ARBA" id="ARBA00022837"/>
    </source>
</evidence>
<evidence type="ECO:0000259" key="6">
    <source>
        <dbReference type="Pfam" id="PF00884"/>
    </source>
</evidence>
<comment type="caution">
    <text evidence="7">The sequence shown here is derived from an EMBL/GenBank/DDBJ whole genome shotgun (WGS) entry which is preliminary data.</text>
</comment>
<dbReference type="InterPro" id="IPR000917">
    <property type="entry name" value="Sulfatase_N"/>
</dbReference>
<protein>
    <submittedName>
        <fullName evidence="7">ARSB Arylsulfatase</fullName>
    </submittedName>
</protein>
<dbReference type="GO" id="GO:0046872">
    <property type="term" value="F:metal ion binding"/>
    <property type="evidence" value="ECO:0007669"/>
    <property type="project" value="UniProtKB-KW"/>
</dbReference>
<keyword evidence="3" id="KW-0479">Metal-binding</keyword>